<accession>A0A8C3A009</accession>
<proteinExistence type="predicted"/>
<dbReference type="InterPro" id="IPR016084">
    <property type="entry name" value="Haem_Oase-like_multi-hlx"/>
</dbReference>
<dbReference type="InterPro" id="IPR016186">
    <property type="entry name" value="C-type_lectin-like/link_sf"/>
</dbReference>
<keyword evidence="4" id="KW-1185">Reference proteome</keyword>
<dbReference type="SUPFAM" id="SSF56436">
    <property type="entry name" value="C-type lectin-like"/>
    <property type="match status" value="1"/>
</dbReference>
<dbReference type="InterPro" id="IPR016187">
    <property type="entry name" value="CTDL_fold"/>
</dbReference>
<dbReference type="Gene3D" id="1.20.910.10">
    <property type="entry name" value="Heme oxygenase-like"/>
    <property type="match status" value="1"/>
</dbReference>
<evidence type="ECO:0000256" key="1">
    <source>
        <dbReference type="SAM" id="SignalP"/>
    </source>
</evidence>
<evidence type="ECO:0000313" key="4">
    <source>
        <dbReference type="Proteomes" id="UP000694565"/>
    </source>
</evidence>
<reference evidence="3" key="1">
    <citation type="submission" date="2025-08" db="UniProtKB">
        <authorList>
            <consortium name="Ensembl"/>
        </authorList>
    </citation>
    <scope>IDENTIFICATION</scope>
</reference>
<dbReference type="InterPro" id="IPR050111">
    <property type="entry name" value="C-type_lectin/snaclec_domain"/>
</dbReference>
<name>A0A8C3A009_CYCLU</name>
<sequence length="365" mass="41464">MMMMMMMMTMTMMTMMTVLLTESSALASGTERASPCPPRWLLLGRRCYALHPVWSSWTNAELMCSQSGGSLASLHTQEEVVFVRQLSVTHAQVWLGGGQQMNGSWFWSDGSSFRISGWTNQRQGKAREGGACMAMTPKSGELSSAPCGELRFYICSTRARKPVNPRIVPGGSLFDVVWGYSANLAEEILHSSSFLRQLRSGNLTRRCYDSFLQQEALYLHRVSSTLEVLIGSLQEADDVTSLLLDTLKRYSRNQESLLLPPPPPQWLQSSLLSFHQVVLEEPVYWLVALSARPVLRHFLSQELVSRSEVTAGHLREWSEDTLTEVTWMHRYRKLVEERQGHMDVFQAVNVFRDHMTNQRSLHRAV</sequence>
<organism evidence="3 4">
    <name type="scientific">Cyclopterus lumpus</name>
    <name type="common">Lumpsucker</name>
    <dbReference type="NCBI Taxonomy" id="8103"/>
    <lineage>
        <taxon>Eukaryota</taxon>
        <taxon>Metazoa</taxon>
        <taxon>Chordata</taxon>
        <taxon>Craniata</taxon>
        <taxon>Vertebrata</taxon>
        <taxon>Euteleostomi</taxon>
        <taxon>Actinopterygii</taxon>
        <taxon>Neopterygii</taxon>
        <taxon>Teleostei</taxon>
        <taxon>Neoteleostei</taxon>
        <taxon>Acanthomorphata</taxon>
        <taxon>Eupercaria</taxon>
        <taxon>Perciformes</taxon>
        <taxon>Cottioidei</taxon>
        <taxon>Cottales</taxon>
        <taxon>Cyclopteridae</taxon>
        <taxon>Cyclopterus</taxon>
    </lineage>
</organism>
<dbReference type="CDD" id="cd00037">
    <property type="entry name" value="CLECT"/>
    <property type="match status" value="1"/>
</dbReference>
<feature type="domain" description="C-type lectin" evidence="2">
    <location>
        <begin position="43"/>
        <end position="156"/>
    </location>
</feature>
<reference evidence="3" key="2">
    <citation type="submission" date="2025-09" db="UniProtKB">
        <authorList>
            <consortium name="Ensembl"/>
        </authorList>
    </citation>
    <scope>IDENTIFICATION</scope>
</reference>
<dbReference type="InterPro" id="IPR001304">
    <property type="entry name" value="C-type_lectin-like"/>
</dbReference>
<dbReference type="SUPFAM" id="SSF48613">
    <property type="entry name" value="Heme oxygenase-like"/>
    <property type="match status" value="1"/>
</dbReference>
<dbReference type="Gene3D" id="3.10.100.10">
    <property type="entry name" value="Mannose-Binding Protein A, subunit A"/>
    <property type="match status" value="1"/>
</dbReference>
<dbReference type="GeneTree" id="ENSGT00940000178504"/>
<evidence type="ECO:0000313" key="3">
    <source>
        <dbReference type="Ensembl" id="ENSCLMP00005034385.1"/>
    </source>
</evidence>
<dbReference type="AlphaFoldDB" id="A0A8C3A009"/>
<feature type="chain" id="PRO_5034185003" description="C-type lectin domain-containing protein" evidence="1">
    <location>
        <begin position="28"/>
        <end position="365"/>
    </location>
</feature>
<dbReference type="Proteomes" id="UP000694565">
    <property type="component" value="Unplaced"/>
</dbReference>
<dbReference type="PANTHER" id="PTHR22803">
    <property type="entry name" value="MANNOSE, PHOSPHOLIPASE, LECTIN RECEPTOR RELATED"/>
    <property type="match status" value="1"/>
</dbReference>
<dbReference type="Pfam" id="PF00059">
    <property type="entry name" value="Lectin_C"/>
    <property type="match status" value="1"/>
</dbReference>
<protein>
    <recommendedName>
        <fullName evidence="2">C-type lectin domain-containing protein</fullName>
    </recommendedName>
</protein>
<dbReference type="Ensembl" id="ENSCLMT00005035798.1">
    <property type="protein sequence ID" value="ENSCLMP00005034385.1"/>
    <property type="gene ID" value="ENSCLMG00005016466.1"/>
</dbReference>
<keyword evidence="1" id="KW-0732">Signal</keyword>
<dbReference type="SMART" id="SM00034">
    <property type="entry name" value="CLECT"/>
    <property type="match status" value="1"/>
</dbReference>
<evidence type="ECO:0000259" key="2">
    <source>
        <dbReference type="PROSITE" id="PS50041"/>
    </source>
</evidence>
<feature type="signal peptide" evidence="1">
    <location>
        <begin position="1"/>
        <end position="27"/>
    </location>
</feature>
<dbReference type="PROSITE" id="PS50041">
    <property type="entry name" value="C_TYPE_LECTIN_2"/>
    <property type="match status" value="1"/>
</dbReference>